<protein>
    <submittedName>
        <fullName evidence="2">Uncharacterized protein</fullName>
    </submittedName>
</protein>
<proteinExistence type="predicted"/>
<dbReference type="EMBL" id="CP071090">
    <property type="protein sequence ID" value="QSQ20428.1"/>
    <property type="molecule type" value="Genomic_DNA"/>
</dbReference>
<organism evidence="2 3">
    <name type="scientific">Pyxidicoccus parkwayensis</name>
    <dbReference type="NCBI Taxonomy" id="2813578"/>
    <lineage>
        <taxon>Bacteria</taxon>
        <taxon>Pseudomonadati</taxon>
        <taxon>Myxococcota</taxon>
        <taxon>Myxococcia</taxon>
        <taxon>Myxococcales</taxon>
        <taxon>Cystobacterineae</taxon>
        <taxon>Myxococcaceae</taxon>
        <taxon>Pyxidicoccus</taxon>
    </lineage>
</organism>
<accession>A0ABX7NPR5</accession>
<evidence type="ECO:0000313" key="3">
    <source>
        <dbReference type="Proteomes" id="UP000662747"/>
    </source>
</evidence>
<dbReference type="PROSITE" id="PS51257">
    <property type="entry name" value="PROKAR_LIPOPROTEIN"/>
    <property type="match status" value="1"/>
</dbReference>
<feature type="region of interest" description="Disordered" evidence="1">
    <location>
        <begin position="50"/>
        <end position="70"/>
    </location>
</feature>
<reference evidence="2 3" key="1">
    <citation type="submission" date="2021-02" db="EMBL/GenBank/DDBJ databases">
        <title>De Novo genome assembly of isolated myxobacteria.</title>
        <authorList>
            <person name="Stevens D.C."/>
        </authorList>
    </citation>
    <scope>NUCLEOTIDE SEQUENCE [LARGE SCALE GENOMIC DNA]</scope>
    <source>
        <strain evidence="3">SCPEA02</strain>
    </source>
</reference>
<dbReference type="Proteomes" id="UP000662747">
    <property type="component" value="Chromosome"/>
</dbReference>
<sequence length="580" mass="64013">MDWQARHAANARGAGALALMGLVLLSGCQGWGGQRLEPWLESAPLRYHSASPPPFSRPEPREDGSGGGTLGGAELGRFMAFVREKQEALRRPKVSESERRAGEAALLELLAWLHGRGEEQLAREEPEEVYLRFKVARVQEGREAEARDRAVEAKLEEHWQWARARSQLLAERHFRKVGREWMVTESPLYEGAQDALSSAVLAWAYAHTEDPDYLRKSPQEVAVYLLAKRGALATALALGNASPPHLDWMPELVEAVPAEEVLVEVAVGLLPLVGDSADLLGAAVGVSVLGRELSPEERLLCAVALLIPVVAGSMLAEGVDASKAALLAGRSLQEMQVLQRVAQHLSPTEGERVLQLLRRAGQGGKVSAEELRWMRELAQRLRGPLAEVAEAVKAGARVPLLGSRATTEGMRLVPSSAEHLAQAWVDYQFRNPGKYPRFKFAPDSKWERMYRTVLENKGRGGEFEQQALKASGYEKNTAMMLPPPGRGVEQGFIPDSVLGNPEELVWGRPYRFVEVKGRAEMSYTGNLKSMVDYVKEFGGHLEVCFRSARHGQGQTVISSTLRDELKELVDQGRAHVKWYP</sequence>
<evidence type="ECO:0000313" key="2">
    <source>
        <dbReference type="EMBL" id="QSQ20428.1"/>
    </source>
</evidence>
<evidence type="ECO:0000256" key="1">
    <source>
        <dbReference type="SAM" id="MobiDB-lite"/>
    </source>
</evidence>
<gene>
    <name evidence="2" type="ORF">JY651_35000</name>
</gene>
<keyword evidence="3" id="KW-1185">Reference proteome</keyword>
<dbReference type="RefSeq" id="WP_206722008.1">
    <property type="nucleotide sequence ID" value="NZ_CP071090.1"/>
</dbReference>
<name>A0ABX7NPR5_9BACT</name>